<accession>A0A382RE27</accession>
<gene>
    <name evidence="1" type="ORF">METZ01_LOCUS348823</name>
</gene>
<name>A0A382RE27_9ZZZZ</name>
<protein>
    <submittedName>
        <fullName evidence="1">Uncharacterized protein</fullName>
    </submittedName>
</protein>
<organism evidence="1">
    <name type="scientific">marine metagenome</name>
    <dbReference type="NCBI Taxonomy" id="408172"/>
    <lineage>
        <taxon>unclassified sequences</taxon>
        <taxon>metagenomes</taxon>
        <taxon>ecological metagenomes</taxon>
    </lineage>
</organism>
<dbReference type="EMBL" id="UINC01121077">
    <property type="protein sequence ID" value="SVC95969.1"/>
    <property type="molecule type" value="Genomic_DNA"/>
</dbReference>
<evidence type="ECO:0000313" key="1">
    <source>
        <dbReference type="EMBL" id="SVC95969.1"/>
    </source>
</evidence>
<proteinExistence type="predicted"/>
<dbReference type="AlphaFoldDB" id="A0A382RE27"/>
<reference evidence="1" key="1">
    <citation type="submission" date="2018-05" db="EMBL/GenBank/DDBJ databases">
        <authorList>
            <person name="Lanie J.A."/>
            <person name="Ng W.-L."/>
            <person name="Kazmierczak K.M."/>
            <person name="Andrzejewski T.M."/>
            <person name="Davidsen T.M."/>
            <person name="Wayne K.J."/>
            <person name="Tettelin H."/>
            <person name="Glass J.I."/>
            <person name="Rusch D."/>
            <person name="Podicherti R."/>
            <person name="Tsui H.-C.T."/>
            <person name="Winkler M.E."/>
        </authorList>
    </citation>
    <scope>NUCLEOTIDE SEQUENCE</scope>
</reference>
<sequence length="32" mass="3885">MVPFSCQLRKNLKQKSKLIVGEDMKEFWEENQ</sequence>